<sequence>VQFLEYLLLLMHMTGGGPPRGTEMSTLQFANSYFRHRNVFFLRGELLFVTSYHKGQSRYSTQKYIPRFLPGAVGRL</sequence>
<reference evidence="2 3" key="1">
    <citation type="submission" date="2017-04" db="EMBL/GenBank/DDBJ databases">
        <title>Draft genome sequence of Tuber borchii Vittad., a whitish edible truffle.</title>
        <authorList>
            <consortium name="DOE Joint Genome Institute"/>
            <person name="Murat C."/>
            <person name="Kuo A."/>
            <person name="Barry K.W."/>
            <person name="Clum A."/>
            <person name="Dockter R.B."/>
            <person name="Fauchery L."/>
            <person name="Iotti M."/>
            <person name="Kohler A."/>
            <person name="Labutti K."/>
            <person name="Lindquist E.A."/>
            <person name="Lipzen A."/>
            <person name="Ohm R.A."/>
            <person name="Wang M."/>
            <person name="Grigoriev I.V."/>
            <person name="Zambonelli A."/>
            <person name="Martin F.M."/>
        </authorList>
    </citation>
    <scope>NUCLEOTIDE SEQUENCE [LARGE SCALE GENOMIC DNA]</scope>
    <source>
        <strain evidence="2 3">Tbo3840</strain>
    </source>
</reference>
<evidence type="ECO:0008006" key="4">
    <source>
        <dbReference type="Google" id="ProtNLM"/>
    </source>
</evidence>
<dbReference type="AlphaFoldDB" id="A0A2T6ZD94"/>
<proteinExistence type="predicted"/>
<keyword evidence="1" id="KW-0732">Signal</keyword>
<keyword evidence="3" id="KW-1185">Reference proteome</keyword>
<dbReference type="Proteomes" id="UP000244722">
    <property type="component" value="Unassembled WGS sequence"/>
</dbReference>
<comment type="caution">
    <text evidence="2">The sequence shown here is derived from an EMBL/GenBank/DDBJ whole genome shotgun (WGS) entry which is preliminary data.</text>
</comment>
<evidence type="ECO:0000313" key="2">
    <source>
        <dbReference type="EMBL" id="PUU73468.1"/>
    </source>
</evidence>
<dbReference type="OrthoDB" id="3944494at2759"/>
<organism evidence="2 3">
    <name type="scientific">Tuber borchii</name>
    <name type="common">White truffle</name>
    <dbReference type="NCBI Taxonomy" id="42251"/>
    <lineage>
        <taxon>Eukaryota</taxon>
        <taxon>Fungi</taxon>
        <taxon>Dikarya</taxon>
        <taxon>Ascomycota</taxon>
        <taxon>Pezizomycotina</taxon>
        <taxon>Pezizomycetes</taxon>
        <taxon>Pezizales</taxon>
        <taxon>Tuberaceae</taxon>
        <taxon>Tuber</taxon>
    </lineage>
</organism>
<gene>
    <name evidence="2" type="ORF">B9Z19DRAFT_922835</name>
</gene>
<feature type="non-terminal residue" evidence="2">
    <location>
        <position position="1"/>
    </location>
</feature>
<dbReference type="EMBL" id="NESQ01000374">
    <property type="protein sequence ID" value="PUU73468.1"/>
    <property type="molecule type" value="Genomic_DNA"/>
</dbReference>
<feature type="non-terminal residue" evidence="2">
    <location>
        <position position="76"/>
    </location>
</feature>
<feature type="signal peptide" evidence="1">
    <location>
        <begin position="1"/>
        <end position="16"/>
    </location>
</feature>
<evidence type="ECO:0000313" key="3">
    <source>
        <dbReference type="Proteomes" id="UP000244722"/>
    </source>
</evidence>
<evidence type="ECO:0000256" key="1">
    <source>
        <dbReference type="SAM" id="SignalP"/>
    </source>
</evidence>
<feature type="chain" id="PRO_5015681601" description="Secreted protein" evidence="1">
    <location>
        <begin position="17"/>
        <end position="76"/>
    </location>
</feature>
<protein>
    <recommendedName>
        <fullName evidence="4">Secreted protein</fullName>
    </recommendedName>
</protein>
<accession>A0A2T6ZD94</accession>
<name>A0A2T6ZD94_TUBBO</name>